<name>A0A1R3G6C2_COCAP</name>
<dbReference type="EMBL" id="AWWV01015160">
    <property type="protein sequence ID" value="OMO53607.1"/>
    <property type="molecule type" value="Genomic_DNA"/>
</dbReference>
<reference evidence="3 4" key="1">
    <citation type="submission" date="2013-09" db="EMBL/GenBank/DDBJ databases">
        <title>Corchorus capsularis genome sequencing.</title>
        <authorList>
            <person name="Alam M."/>
            <person name="Haque M.S."/>
            <person name="Islam M.S."/>
            <person name="Emdad E.M."/>
            <person name="Islam M.M."/>
            <person name="Ahmed B."/>
            <person name="Halim A."/>
            <person name="Hossen Q.M.M."/>
            <person name="Hossain M.Z."/>
            <person name="Ahmed R."/>
            <person name="Khan M.M."/>
            <person name="Islam R."/>
            <person name="Rashid M.M."/>
            <person name="Khan S.A."/>
            <person name="Rahman M.S."/>
            <person name="Alam M."/>
        </authorList>
    </citation>
    <scope>NUCLEOTIDE SEQUENCE [LARGE SCALE GENOMIC DNA]</scope>
    <source>
        <strain evidence="4">cv. CVL-1</strain>
        <tissue evidence="3">Whole seedling</tissue>
    </source>
</reference>
<feature type="domain" description="PPM-type phosphatase" evidence="2">
    <location>
        <begin position="26"/>
        <end position="480"/>
    </location>
</feature>
<dbReference type="Proteomes" id="UP000188268">
    <property type="component" value="Unassembled WGS sequence"/>
</dbReference>
<dbReference type="SMART" id="SM00332">
    <property type="entry name" value="PP2Cc"/>
    <property type="match status" value="1"/>
</dbReference>
<feature type="compositionally biased region" description="Polar residues" evidence="1">
    <location>
        <begin position="11"/>
        <end position="21"/>
    </location>
</feature>
<accession>A0A1R3G6C2</accession>
<feature type="region of interest" description="Disordered" evidence="1">
    <location>
        <begin position="1"/>
        <end position="21"/>
    </location>
</feature>
<dbReference type="PANTHER" id="PTHR35748:SF1">
    <property type="entry name" value="OS05G0358400 PROTEIN"/>
    <property type="match status" value="1"/>
</dbReference>
<dbReference type="OrthoDB" id="565040at2759"/>
<comment type="caution">
    <text evidence="3">The sequence shown here is derived from an EMBL/GenBank/DDBJ whole genome shotgun (WGS) entry which is preliminary data.</text>
</comment>
<dbReference type="InterPro" id="IPR036457">
    <property type="entry name" value="PPM-type-like_dom_sf"/>
</dbReference>
<evidence type="ECO:0000259" key="2">
    <source>
        <dbReference type="PROSITE" id="PS51746"/>
    </source>
</evidence>
<evidence type="ECO:0000313" key="3">
    <source>
        <dbReference type="EMBL" id="OMO53607.1"/>
    </source>
</evidence>
<dbReference type="PROSITE" id="PS51746">
    <property type="entry name" value="PPM_2"/>
    <property type="match status" value="1"/>
</dbReference>
<dbReference type="SUPFAM" id="SSF81606">
    <property type="entry name" value="PP2C-like"/>
    <property type="match status" value="1"/>
</dbReference>
<dbReference type="Gramene" id="OMO53607">
    <property type="protein sequence ID" value="OMO53607"/>
    <property type="gene ID" value="CCACVL1_28518"/>
</dbReference>
<evidence type="ECO:0000313" key="4">
    <source>
        <dbReference type="Proteomes" id="UP000188268"/>
    </source>
</evidence>
<dbReference type="Pfam" id="PF00481">
    <property type="entry name" value="PP2C"/>
    <property type="match status" value="1"/>
</dbReference>
<organism evidence="3 4">
    <name type="scientific">Corchorus capsularis</name>
    <name type="common">Jute</name>
    <dbReference type="NCBI Taxonomy" id="210143"/>
    <lineage>
        <taxon>Eukaryota</taxon>
        <taxon>Viridiplantae</taxon>
        <taxon>Streptophyta</taxon>
        <taxon>Embryophyta</taxon>
        <taxon>Tracheophyta</taxon>
        <taxon>Spermatophyta</taxon>
        <taxon>Magnoliopsida</taxon>
        <taxon>eudicotyledons</taxon>
        <taxon>Gunneridae</taxon>
        <taxon>Pentapetalae</taxon>
        <taxon>rosids</taxon>
        <taxon>malvids</taxon>
        <taxon>Malvales</taxon>
        <taxon>Malvaceae</taxon>
        <taxon>Grewioideae</taxon>
        <taxon>Apeibeae</taxon>
        <taxon>Corchorus</taxon>
    </lineage>
</organism>
<evidence type="ECO:0000256" key="1">
    <source>
        <dbReference type="SAM" id="MobiDB-lite"/>
    </source>
</evidence>
<dbReference type="InterPro" id="IPR001932">
    <property type="entry name" value="PPM-type_phosphatase-like_dom"/>
</dbReference>
<dbReference type="CDD" id="cd00143">
    <property type="entry name" value="PP2Cc"/>
    <property type="match status" value="1"/>
</dbReference>
<sequence>MAKDAKKNELMLSSSGTVKSNRSNNFASVCSKRGQKGINQDCAVVWEEFGCQEDTIFCGIFDGHGPWGHIVAKRVREWVPPSLLCNWQKNLIASTSTEELDMDQLNTNIHHQFDIWKQSYLKTYSDIDLELKQHPGIDSFRSGTTALTIIKQGEHLVIANVGDSRAVLATTSDDGNLVPLQLTVDFKPNIPGFSSPRPLPMSNSLFLSFPLSFPPTLSHVRAFNLRSTVHSPVTFSAPTSYLASHRKFLYIPSLTMHSNPKLAATQLDVSQLDDLSDFEKLLSPSGHISICGFGSLLSEKSARSTFPNLLNFRVAKLNGFRRVFAHVAPIFFDRGIAKPETKEISSLSVEPCEGETLIVTVFEIQKSEIPAFMDRELEFRFLAVLPETLDGEPFANPGVLCARYSDKEFFQIRCKGSKDIYFQHYGRYNIDKIWRDDILPCRVYLRHCVLAAKNLGDIAYNNFLDHTFLGDRTTTIRTYLATTGSGIMEEEPPESLKSRYGG</sequence>
<gene>
    <name evidence="3" type="ORF">CCACVL1_28518</name>
</gene>
<dbReference type="Gene3D" id="3.60.40.10">
    <property type="entry name" value="PPM-type phosphatase domain"/>
    <property type="match status" value="1"/>
</dbReference>
<keyword evidence="4" id="KW-1185">Reference proteome</keyword>
<dbReference type="AlphaFoldDB" id="A0A1R3G6C2"/>
<dbReference type="PANTHER" id="PTHR35748">
    <property type="entry name" value="OS05G0358400 PROTEIN"/>
    <property type="match status" value="1"/>
</dbReference>
<protein>
    <submittedName>
        <fullName evidence="3">Phosphatase 2C (PP2C)-like protein</fullName>
    </submittedName>
</protein>
<proteinExistence type="predicted"/>